<reference evidence="4" key="1">
    <citation type="submission" date="2023-03" db="EMBL/GenBank/DDBJ databases">
        <title>Mating type loci evolution in Malassezia.</title>
        <authorList>
            <person name="Coelho M.A."/>
        </authorList>
    </citation>
    <scope>NUCLEOTIDE SEQUENCE</scope>
    <source>
        <strain evidence="4">CBS 12830</strain>
    </source>
</reference>
<dbReference type="Proteomes" id="UP001214415">
    <property type="component" value="Chromosome 6"/>
</dbReference>
<feature type="region of interest" description="Disordered" evidence="3">
    <location>
        <begin position="33"/>
        <end position="61"/>
    </location>
</feature>
<evidence type="ECO:0000313" key="4">
    <source>
        <dbReference type="EMBL" id="WFD24507.1"/>
    </source>
</evidence>
<evidence type="ECO:0000256" key="2">
    <source>
        <dbReference type="ARBA" id="ARBA00048461"/>
    </source>
</evidence>
<dbReference type="AlphaFoldDB" id="A0AAF0EDN8"/>
<comment type="catalytic activity">
    <reaction evidence="2">
        <text>a monoacylglycerol + H2O = glycerol + a fatty acid + H(+)</text>
        <dbReference type="Rhea" id="RHEA:15245"/>
        <dbReference type="ChEBI" id="CHEBI:15377"/>
        <dbReference type="ChEBI" id="CHEBI:15378"/>
        <dbReference type="ChEBI" id="CHEBI:17408"/>
        <dbReference type="ChEBI" id="CHEBI:17754"/>
        <dbReference type="ChEBI" id="CHEBI:28868"/>
    </reaction>
</comment>
<evidence type="ECO:0000256" key="1">
    <source>
        <dbReference type="ARBA" id="ARBA00047591"/>
    </source>
</evidence>
<evidence type="ECO:0000256" key="3">
    <source>
        <dbReference type="SAM" id="MobiDB-lite"/>
    </source>
</evidence>
<dbReference type="SUPFAM" id="SSF53474">
    <property type="entry name" value="alpha/beta-Hydrolases"/>
    <property type="match status" value="1"/>
</dbReference>
<dbReference type="PANTHER" id="PTHR11440">
    <property type="entry name" value="LECITHIN-CHOLESTEROL ACYLTRANSFERASE-RELATED"/>
    <property type="match status" value="1"/>
</dbReference>
<dbReference type="InterPro" id="IPR029058">
    <property type="entry name" value="AB_hydrolase_fold"/>
</dbReference>
<protein>
    <submittedName>
        <fullName evidence="4">Triacylglycerol lipase</fullName>
        <ecNumber evidence="4">3.1.1.3</ecNumber>
    </submittedName>
</protein>
<feature type="region of interest" description="Disordered" evidence="3">
    <location>
        <begin position="490"/>
        <end position="513"/>
    </location>
</feature>
<comment type="catalytic activity">
    <reaction evidence="1">
        <text>a diacylglycerol + H2O = a monoacylglycerol + a fatty acid + H(+)</text>
        <dbReference type="Rhea" id="RHEA:32731"/>
        <dbReference type="ChEBI" id="CHEBI:15377"/>
        <dbReference type="ChEBI" id="CHEBI:15378"/>
        <dbReference type="ChEBI" id="CHEBI:17408"/>
        <dbReference type="ChEBI" id="CHEBI:18035"/>
        <dbReference type="ChEBI" id="CHEBI:28868"/>
    </reaction>
</comment>
<keyword evidence="5" id="KW-1185">Reference proteome</keyword>
<proteinExistence type="predicted"/>
<dbReference type="EC" id="3.1.1.3" evidence="4"/>
<sequence length="609" mass="67165">MAPAPWAAATRTRLGGGALARVRQFWAWGRTKNSDTLQPARHPPSAPPARDAKCPRASPGSRLDELMQHPHLLESPRAPRLPIVLCHGLYGFDVRGPFLGLEYQYWSATLDVLRKKIGAKVLVHGVPPTGSIEERAESLHRFLCRHSEARGQRLNFVAHSMGGLDARYLFSHIRPTEYTPASLTTLGTPHRGSPFMDWCNSNIGVGLETIDSMLEAVQPKTVPDDGPAPRAPYSLKAPLLARVKEEPYSSKKRHMLSALTRTLQSMSSSVSNYILSVLDQPAYAMLSTRYMTRLFNPSTPNMPGIHYYSIAARACDMSVLHPLWLPKLILDKAAAAGSCGADTDGSRDALGTEESGNDGLVSVRSAQWGEFLGIMENWDHWDIRGPGGPHRLRVTEAASEAWSLSRWWSTLRDAWFPGRRRSPTTPSVGDDWDWHEAALSEYGERSPASPPETPLPPAAHALTSFSEKLIDPAEEPDMSKRLAHWISSHLPTDGAAPRHGGGPRTDDEANERNSDTKMLLQYLSAGREFPSEGWHGSLGAGRTARAMGAQLPPNDAPSVLSRAERLSTALIELFPYMMYVGHEAMKPSKDDTFLRFWAAVCRHLHEEGL</sequence>
<accession>A0AAF0EDN8</accession>
<evidence type="ECO:0000313" key="5">
    <source>
        <dbReference type="Proteomes" id="UP001214415"/>
    </source>
</evidence>
<dbReference type="GO" id="GO:0004806">
    <property type="term" value="F:triacylglycerol lipase activity"/>
    <property type="evidence" value="ECO:0007669"/>
    <property type="project" value="UniProtKB-EC"/>
</dbReference>
<dbReference type="EMBL" id="CP119905">
    <property type="protein sequence ID" value="WFD24507.1"/>
    <property type="molecule type" value="Genomic_DNA"/>
</dbReference>
<dbReference type="Gene3D" id="3.40.50.1820">
    <property type="entry name" value="alpha/beta hydrolase"/>
    <property type="match status" value="1"/>
</dbReference>
<feature type="compositionally biased region" description="Basic and acidic residues" evidence="3">
    <location>
        <begin position="504"/>
        <end position="513"/>
    </location>
</feature>
<keyword evidence="4" id="KW-0378">Hydrolase</keyword>
<organism evidence="4 5">
    <name type="scientific">Malassezia equina</name>
    <dbReference type="NCBI Taxonomy" id="1381935"/>
    <lineage>
        <taxon>Eukaryota</taxon>
        <taxon>Fungi</taxon>
        <taxon>Dikarya</taxon>
        <taxon>Basidiomycota</taxon>
        <taxon>Ustilaginomycotina</taxon>
        <taxon>Malasseziomycetes</taxon>
        <taxon>Malasseziales</taxon>
        <taxon>Malasseziaceae</taxon>
        <taxon>Malassezia</taxon>
    </lineage>
</organism>
<gene>
    <name evidence="4" type="ORF">MEQU1_003209</name>
</gene>
<name>A0AAF0EDN8_9BASI</name>